<gene>
    <name evidence="1" type="ORF">R1flu_017565</name>
</gene>
<comment type="caution">
    <text evidence="1">The sequence shown here is derived from an EMBL/GenBank/DDBJ whole genome shotgun (WGS) entry which is preliminary data.</text>
</comment>
<evidence type="ECO:0000313" key="2">
    <source>
        <dbReference type="Proteomes" id="UP001605036"/>
    </source>
</evidence>
<dbReference type="Proteomes" id="UP001605036">
    <property type="component" value="Unassembled WGS sequence"/>
</dbReference>
<name>A0ABD1ZDI6_9MARC</name>
<protein>
    <recommendedName>
        <fullName evidence="3">GIY-YIG homing endonuclease</fullName>
    </recommendedName>
</protein>
<evidence type="ECO:0008006" key="3">
    <source>
        <dbReference type="Google" id="ProtNLM"/>
    </source>
</evidence>
<accession>A0ABD1ZDI6</accession>
<organism evidence="1 2">
    <name type="scientific">Riccia fluitans</name>
    <dbReference type="NCBI Taxonomy" id="41844"/>
    <lineage>
        <taxon>Eukaryota</taxon>
        <taxon>Viridiplantae</taxon>
        <taxon>Streptophyta</taxon>
        <taxon>Embryophyta</taxon>
        <taxon>Marchantiophyta</taxon>
        <taxon>Marchantiopsida</taxon>
        <taxon>Marchantiidae</taxon>
        <taxon>Marchantiales</taxon>
        <taxon>Ricciaceae</taxon>
        <taxon>Riccia</taxon>
    </lineage>
</organism>
<proteinExistence type="predicted"/>
<dbReference type="EMBL" id="JBHFFA010000001">
    <property type="protein sequence ID" value="KAL2649437.1"/>
    <property type="molecule type" value="Genomic_DNA"/>
</dbReference>
<dbReference type="AlphaFoldDB" id="A0ABD1ZDI6"/>
<reference evidence="1 2" key="1">
    <citation type="submission" date="2024-09" db="EMBL/GenBank/DDBJ databases">
        <title>Chromosome-scale assembly of Riccia fluitans.</title>
        <authorList>
            <person name="Paukszto L."/>
            <person name="Sawicki J."/>
            <person name="Karawczyk K."/>
            <person name="Piernik-Szablinska J."/>
            <person name="Szczecinska M."/>
            <person name="Mazdziarz M."/>
        </authorList>
    </citation>
    <scope>NUCLEOTIDE SEQUENCE [LARGE SCALE GENOMIC DNA]</scope>
    <source>
        <strain evidence="1">Rf_01</strain>
        <tissue evidence="1">Aerial parts of the thallus</tissue>
    </source>
</reference>
<dbReference type="Gene3D" id="3.40.462.20">
    <property type="match status" value="1"/>
</dbReference>
<evidence type="ECO:0000313" key="1">
    <source>
        <dbReference type="EMBL" id="KAL2649437.1"/>
    </source>
</evidence>
<sequence length="227" mass="25783">MEIVTQFSFKTYDVSKNVTYFQYHYAKAEQAQTLRAYQRWGVNASANVSASLYHDASGGNFMWGIYLGPKLNLRSTILKTFDNTPATPTSSTEIESDYITTVLINGEFHQFDPIDTLNLERYVYESRTFKSKSIFVKGSGGQSKGFKHISTLWAKDAGANIDWIERIWKTVRPFSSAEAYQNFINSEMPLSACYASNLDHLKAVKRKGTHRISSTFPKASLWTDHVL</sequence>
<keyword evidence="2" id="KW-1185">Reference proteome</keyword>